<protein>
    <submittedName>
        <fullName evidence="1">Uncharacterized protein</fullName>
    </submittedName>
</protein>
<keyword evidence="2" id="KW-1185">Reference proteome</keyword>
<sequence>MITRYVVLPMSEADGFDAPTWLVVDAWAAIDEDDFHGAYASHADADKHAATLNAAEGRA</sequence>
<proteinExistence type="predicted"/>
<dbReference type="AlphaFoldDB" id="A0A7X0G8B5"/>
<dbReference type="EMBL" id="JACHMQ010000001">
    <property type="protein sequence ID" value="MBB6400537.1"/>
    <property type="molecule type" value="Genomic_DNA"/>
</dbReference>
<evidence type="ECO:0000313" key="1">
    <source>
        <dbReference type="EMBL" id="MBB6400537.1"/>
    </source>
</evidence>
<comment type="caution">
    <text evidence="1">The sequence shown here is derived from an EMBL/GenBank/DDBJ whole genome shotgun (WGS) entry which is preliminary data.</text>
</comment>
<gene>
    <name evidence="1" type="ORF">BKA00_007451</name>
</gene>
<organism evidence="1 2">
    <name type="scientific">Actinomadura coerulea</name>
    <dbReference type="NCBI Taxonomy" id="46159"/>
    <lineage>
        <taxon>Bacteria</taxon>
        <taxon>Bacillati</taxon>
        <taxon>Actinomycetota</taxon>
        <taxon>Actinomycetes</taxon>
        <taxon>Streptosporangiales</taxon>
        <taxon>Thermomonosporaceae</taxon>
        <taxon>Actinomadura</taxon>
    </lineage>
</organism>
<reference evidence="1 2" key="1">
    <citation type="submission" date="2020-08" db="EMBL/GenBank/DDBJ databases">
        <title>Sequencing the genomes of 1000 actinobacteria strains.</title>
        <authorList>
            <person name="Klenk H.-P."/>
        </authorList>
    </citation>
    <scope>NUCLEOTIDE SEQUENCE [LARGE SCALE GENOMIC DNA]</scope>
    <source>
        <strain evidence="1 2">DSM 43675</strain>
    </source>
</reference>
<accession>A0A7X0G8B5</accession>
<evidence type="ECO:0000313" key="2">
    <source>
        <dbReference type="Proteomes" id="UP000546324"/>
    </source>
</evidence>
<name>A0A7X0G8B5_9ACTN</name>
<dbReference type="Proteomes" id="UP000546324">
    <property type="component" value="Unassembled WGS sequence"/>
</dbReference>